<keyword evidence="5 9" id="KW-0498">Mitosis</keyword>
<dbReference type="GO" id="GO:0051301">
    <property type="term" value="P:cell division"/>
    <property type="evidence" value="ECO:0007669"/>
    <property type="project" value="UniProtKB-UniRule"/>
</dbReference>
<evidence type="ECO:0000256" key="6">
    <source>
        <dbReference type="ARBA" id="ARBA00022838"/>
    </source>
</evidence>
<comment type="similarity">
    <text evidence="2 9">Belongs to the ZWILCH family.</text>
</comment>
<dbReference type="Pfam" id="PF09817">
    <property type="entry name" value="Zwilch"/>
    <property type="match status" value="1"/>
</dbReference>
<evidence type="ECO:0000313" key="10">
    <source>
        <dbReference type="EMBL" id="KAK2580878.1"/>
    </source>
</evidence>
<dbReference type="GO" id="GO:1990423">
    <property type="term" value="C:RZZ complex"/>
    <property type="evidence" value="ECO:0007669"/>
    <property type="project" value="UniProtKB-UniRule"/>
</dbReference>
<dbReference type="Gene3D" id="1.20.58.730">
    <property type="match status" value="1"/>
</dbReference>
<comment type="function">
    <text evidence="9">Essential component of the mitotic checkpoint, which prevents cells from prematurely exiting mitosis. Required for the assembly of the dynein-dynactin and MAD1-MAD2 complexes onto kinetochores. Its function related to the spindle assembly machinery is proposed to depend on its association in the mitotic RZZ complex.</text>
</comment>
<keyword evidence="4 9" id="KW-0132">Cell division</keyword>
<dbReference type="GO" id="GO:0007094">
    <property type="term" value="P:mitotic spindle assembly checkpoint signaling"/>
    <property type="evidence" value="ECO:0007669"/>
    <property type="project" value="UniProtKB-UniRule"/>
</dbReference>
<evidence type="ECO:0000256" key="7">
    <source>
        <dbReference type="ARBA" id="ARBA00023306"/>
    </source>
</evidence>
<dbReference type="Gene3D" id="1.10.287.1880">
    <property type="match status" value="1"/>
</dbReference>
<evidence type="ECO:0000256" key="5">
    <source>
        <dbReference type="ARBA" id="ARBA00022776"/>
    </source>
</evidence>
<dbReference type="EMBL" id="JAIFRP010000045">
    <property type="protein sequence ID" value="KAK2580878.1"/>
    <property type="molecule type" value="Genomic_DNA"/>
</dbReference>
<keyword evidence="7 9" id="KW-0131">Cell cycle</keyword>
<evidence type="ECO:0000256" key="8">
    <source>
        <dbReference type="ARBA" id="ARBA00023328"/>
    </source>
</evidence>
<dbReference type="AlphaFoldDB" id="A0AAD9VN87"/>
<keyword evidence="3 9" id="KW-0158">Chromosome</keyword>
<dbReference type="Proteomes" id="UP001258017">
    <property type="component" value="Unassembled WGS sequence"/>
</dbReference>
<evidence type="ECO:0000256" key="3">
    <source>
        <dbReference type="ARBA" id="ARBA00022454"/>
    </source>
</evidence>
<comment type="subunit">
    <text evidence="9">Component of the RZZ complex.</text>
</comment>
<protein>
    <recommendedName>
        <fullName evidence="9">Protein zwilch</fullName>
    </recommendedName>
</protein>
<evidence type="ECO:0000256" key="2">
    <source>
        <dbReference type="ARBA" id="ARBA00009062"/>
    </source>
</evidence>
<gene>
    <name evidence="10" type="ORF">KPH14_005950</name>
</gene>
<evidence type="ECO:0000256" key="1">
    <source>
        <dbReference type="ARBA" id="ARBA00004629"/>
    </source>
</evidence>
<reference evidence="10" key="2">
    <citation type="journal article" date="2023" name="Commun. Biol.">
        <title>Intrasexual cuticular hydrocarbon dimorphism in a wasp sheds light on hydrocarbon biosynthesis genes in Hymenoptera.</title>
        <authorList>
            <person name="Moris V.C."/>
            <person name="Podsiadlowski L."/>
            <person name="Martin S."/>
            <person name="Oeyen J.P."/>
            <person name="Donath A."/>
            <person name="Petersen M."/>
            <person name="Wilbrandt J."/>
            <person name="Misof B."/>
            <person name="Liedtke D."/>
            <person name="Thamm M."/>
            <person name="Scheiner R."/>
            <person name="Schmitt T."/>
            <person name="Niehuis O."/>
        </authorList>
    </citation>
    <scope>NUCLEOTIDE SEQUENCE</scope>
    <source>
        <strain evidence="10">GBR_01_08_01A</strain>
    </source>
</reference>
<keyword evidence="11" id="KW-1185">Reference proteome</keyword>
<name>A0AAD9VN87_9HYME</name>
<sequence>MDKPAIDFYLLRDVFIKRNTISQIQTANRFEIDRLFPNFKDYIVIYKKGKKLSNHDANDMVSDDYDFEVTGNPLEYSFGDDKFIDSTLIMERYWCQEEESYLPFNRLEACTILNTCIEHLDNEFVIPIFILCNGEDHNRTTILGCIVQKNWLNTIEVTNGETQMLDVVKNGCSKLLSDHLKLSFSQPCDVSISALSTYHLFGSRHETLRLPENEKPFFKGSVTLNISSDNILFDPSTRSSNNNLILDIITGTNDSVLLSFWHQLLLLNQFLMILDTYREMNSKSHDNSISLQFPSDFVNPCAKDHDKAMENIDLLLASDYSYRKLNDGKIQEIYSESDESNMKLKQYVEDAIFRPNLDFTDYLWELLMCFPDYAQITNCMHKIFQEVLTGEYQPQLNMTNNTKLAKILPELPHQNTVSHLLVECLPLEILIDIGFEKLSRDYKYILMNADCVTFDDMKCKFVKPPEQFDSDYYRKQLINMVQIHISLEFMLLLQTHVNCSAGDLRSSFEYILKEMTSVEFPTKALQELHQHKIYNLTIPAPNILISELNKGIPVTWRVNLVSESKLSKTETITYFCEMPIFPSTMYHPEYIDKVNEVFHVTTAIISSIKIG</sequence>
<evidence type="ECO:0000256" key="4">
    <source>
        <dbReference type="ARBA" id="ARBA00022618"/>
    </source>
</evidence>
<comment type="caution">
    <text evidence="10">The sequence shown here is derived from an EMBL/GenBank/DDBJ whole genome shotgun (WGS) entry which is preliminary data.</text>
</comment>
<accession>A0AAD9VN87</accession>
<evidence type="ECO:0000313" key="11">
    <source>
        <dbReference type="Proteomes" id="UP001258017"/>
    </source>
</evidence>
<evidence type="ECO:0000256" key="9">
    <source>
        <dbReference type="RuleBase" id="RU369076"/>
    </source>
</evidence>
<organism evidence="10 11">
    <name type="scientific">Odynerus spinipes</name>
    <dbReference type="NCBI Taxonomy" id="1348599"/>
    <lineage>
        <taxon>Eukaryota</taxon>
        <taxon>Metazoa</taxon>
        <taxon>Ecdysozoa</taxon>
        <taxon>Arthropoda</taxon>
        <taxon>Hexapoda</taxon>
        <taxon>Insecta</taxon>
        <taxon>Pterygota</taxon>
        <taxon>Neoptera</taxon>
        <taxon>Endopterygota</taxon>
        <taxon>Hymenoptera</taxon>
        <taxon>Apocrita</taxon>
        <taxon>Aculeata</taxon>
        <taxon>Vespoidea</taxon>
        <taxon>Vespidae</taxon>
        <taxon>Eumeninae</taxon>
        <taxon>Odynerus</taxon>
    </lineage>
</organism>
<dbReference type="InterPro" id="IPR018630">
    <property type="entry name" value="Zwilch"/>
</dbReference>
<reference evidence="10" key="1">
    <citation type="submission" date="2021-08" db="EMBL/GenBank/DDBJ databases">
        <authorList>
            <person name="Misof B."/>
            <person name="Oliver O."/>
            <person name="Podsiadlowski L."/>
            <person name="Donath A."/>
            <person name="Peters R."/>
            <person name="Mayer C."/>
            <person name="Rust J."/>
            <person name="Gunkel S."/>
            <person name="Lesny P."/>
            <person name="Martin S."/>
            <person name="Oeyen J.P."/>
            <person name="Petersen M."/>
            <person name="Panagiotis P."/>
            <person name="Wilbrandt J."/>
            <person name="Tanja T."/>
        </authorList>
    </citation>
    <scope>NUCLEOTIDE SEQUENCE</scope>
    <source>
        <strain evidence="10">GBR_01_08_01A</strain>
        <tissue evidence="10">Thorax + abdomen</tissue>
    </source>
</reference>
<dbReference type="GO" id="GO:0034501">
    <property type="term" value="P:protein localization to kinetochore"/>
    <property type="evidence" value="ECO:0007669"/>
    <property type="project" value="UniProtKB-UniRule"/>
</dbReference>
<comment type="subcellular location">
    <subcellularLocation>
        <location evidence="1 9">Chromosome</location>
        <location evidence="1 9">Centromere</location>
        <location evidence="1 9">Kinetochore</location>
    </subcellularLocation>
</comment>
<keyword evidence="8 9" id="KW-0137">Centromere</keyword>
<dbReference type="PANTHER" id="PTHR15995">
    <property type="entry name" value="PROTEIN ZWILCH HOMOLOG"/>
    <property type="match status" value="1"/>
</dbReference>
<proteinExistence type="inferred from homology"/>
<keyword evidence="6 9" id="KW-0995">Kinetochore</keyword>
<dbReference type="PANTHER" id="PTHR15995:SF1">
    <property type="entry name" value="PROTEIN ZWILCH HOMOLOG"/>
    <property type="match status" value="1"/>
</dbReference>